<dbReference type="AlphaFoldDB" id="X7E6L2"/>
<protein>
    <submittedName>
        <fullName evidence="3">BolA family transcriptional regulator</fullName>
    </submittedName>
</protein>
<accession>X7E6L2</accession>
<comment type="caution">
    <text evidence="3">The sequence shown here is derived from an EMBL/GenBank/DDBJ whole genome shotgun (WGS) entry which is preliminary data.</text>
</comment>
<keyword evidence="4" id="KW-1185">Reference proteome</keyword>
<reference evidence="3 4" key="1">
    <citation type="submission" date="2014-01" db="EMBL/GenBank/DDBJ databases">
        <title>Marinomonas ushuaiensis DSM 15871 Genome Sequencing.</title>
        <authorList>
            <person name="Lai Q."/>
            <person name="Shao Z.S."/>
        </authorList>
    </citation>
    <scope>NUCLEOTIDE SEQUENCE [LARGE SCALE GENOMIC DNA]</scope>
    <source>
        <strain evidence="3 4">DSM 15871</strain>
    </source>
</reference>
<dbReference type="InterPro" id="IPR050961">
    <property type="entry name" value="BolA/IbaG_stress_morph_reg"/>
</dbReference>
<evidence type="ECO:0000256" key="2">
    <source>
        <dbReference type="RuleBase" id="RU003860"/>
    </source>
</evidence>
<dbReference type="PANTHER" id="PTHR46229:SF2">
    <property type="entry name" value="BOLA-LIKE PROTEIN 1"/>
    <property type="match status" value="1"/>
</dbReference>
<dbReference type="InterPro" id="IPR036065">
    <property type="entry name" value="BolA-like_sf"/>
</dbReference>
<dbReference type="GO" id="GO:0006351">
    <property type="term" value="P:DNA-templated transcription"/>
    <property type="evidence" value="ECO:0007669"/>
    <property type="project" value="TreeGrafter"/>
</dbReference>
<dbReference type="PATRIC" id="fig|1122207.3.peg.1014"/>
<dbReference type="GO" id="GO:0005829">
    <property type="term" value="C:cytosol"/>
    <property type="evidence" value="ECO:0007669"/>
    <property type="project" value="TreeGrafter"/>
</dbReference>
<gene>
    <name evidence="3" type="ORF">MUS1_09345</name>
</gene>
<dbReference type="eggNOG" id="COG0271">
    <property type="taxonomic scope" value="Bacteria"/>
</dbReference>
<dbReference type="Pfam" id="PF01722">
    <property type="entry name" value="BolA"/>
    <property type="match status" value="1"/>
</dbReference>
<dbReference type="STRING" id="1122207.MUS1_09345"/>
<dbReference type="OrthoDB" id="9801469at2"/>
<sequence>MKVQDQIDQRIKDEVRVHHITLENESYMHNVPEGSESHFKLVLVTDAFKGKRLVQRHQLVYGILKEEMTMIHALAMHLYSIEEWEERNALAPSSPKCHGGENKK</sequence>
<dbReference type="RefSeq" id="WP_036159816.1">
    <property type="nucleotide sequence ID" value="NZ_JAMB01000003.1"/>
</dbReference>
<organism evidence="3 4">
    <name type="scientific">Marinomonas ushuaiensis DSM 15871</name>
    <dbReference type="NCBI Taxonomy" id="1122207"/>
    <lineage>
        <taxon>Bacteria</taxon>
        <taxon>Pseudomonadati</taxon>
        <taxon>Pseudomonadota</taxon>
        <taxon>Gammaproteobacteria</taxon>
        <taxon>Oceanospirillales</taxon>
        <taxon>Oceanospirillaceae</taxon>
        <taxon>Marinomonas</taxon>
    </lineage>
</organism>
<dbReference type="Proteomes" id="UP000054058">
    <property type="component" value="Unassembled WGS sequence"/>
</dbReference>
<name>X7E6L2_9GAMM</name>
<comment type="similarity">
    <text evidence="1 2">Belongs to the BolA/IbaG family.</text>
</comment>
<dbReference type="SUPFAM" id="SSF82657">
    <property type="entry name" value="BolA-like"/>
    <property type="match status" value="1"/>
</dbReference>
<evidence type="ECO:0000313" key="4">
    <source>
        <dbReference type="Proteomes" id="UP000054058"/>
    </source>
</evidence>
<evidence type="ECO:0000313" key="3">
    <source>
        <dbReference type="EMBL" id="ETX11480.1"/>
    </source>
</evidence>
<proteinExistence type="inferred from homology"/>
<dbReference type="PANTHER" id="PTHR46229">
    <property type="entry name" value="BOLA TRANSCRIPTION REGULATOR"/>
    <property type="match status" value="1"/>
</dbReference>
<dbReference type="PIRSF" id="PIRSF003113">
    <property type="entry name" value="BolA"/>
    <property type="match status" value="1"/>
</dbReference>
<dbReference type="EMBL" id="JAMB01000003">
    <property type="protein sequence ID" value="ETX11480.1"/>
    <property type="molecule type" value="Genomic_DNA"/>
</dbReference>
<evidence type="ECO:0000256" key="1">
    <source>
        <dbReference type="ARBA" id="ARBA00005578"/>
    </source>
</evidence>
<dbReference type="Gene3D" id="3.30.300.90">
    <property type="entry name" value="BolA-like"/>
    <property type="match status" value="1"/>
</dbReference>
<dbReference type="InterPro" id="IPR002634">
    <property type="entry name" value="BolA"/>
</dbReference>